<organism evidence="2 3">
    <name type="scientific">Pseudolabrys taiwanensis</name>
    <dbReference type="NCBI Taxonomy" id="331696"/>
    <lineage>
        <taxon>Bacteria</taxon>
        <taxon>Pseudomonadati</taxon>
        <taxon>Pseudomonadota</taxon>
        <taxon>Alphaproteobacteria</taxon>
        <taxon>Hyphomicrobiales</taxon>
        <taxon>Xanthobacteraceae</taxon>
        <taxon>Pseudolabrys</taxon>
    </lineage>
</organism>
<dbReference type="InterPro" id="IPR032466">
    <property type="entry name" value="Metal_Hydrolase"/>
</dbReference>
<evidence type="ECO:0000313" key="2">
    <source>
        <dbReference type="EMBL" id="AXK79223.1"/>
    </source>
</evidence>
<evidence type="ECO:0000259" key="1">
    <source>
        <dbReference type="Pfam" id="PF04909"/>
    </source>
</evidence>
<accession>A0A345ZQM6</accession>
<dbReference type="OrthoDB" id="9787654at2"/>
<dbReference type="InterPro" id="IPR006680">
    <property type="entry name" value="Amidohydro-rel"/>
</dbReference>
<dbReference type="SUPFAM" id="SSF51556">
    <property type="entry name" value="Metallo-dependent hydrolases"/>
    <property type="match status" value="1"/>
</dbReference>
<gene>
    <name evidence="2" type="ORF">DW352_01025</name>
</gene>
<dbReference type="EMBL" id="CP031417">
    <property type="protein sequence ID" value="AXK79223.1"/>
    <property type="molecule type" value="Genomic_DNA"/>
</dbReference>
<dbReference type="Gene3D" id="3.20.20.140">
    <property type="entry name" value="Metal-dependent hydrolases"/>
    <property type="match status" value="1"/>
</dbReference>
<reference evidence="2 3" key="1">
    <citation type="submission" date="2018-07" db="EMBL/GenBank/DDBJ databases">
        <authorList>
            <person name="Quirk P.G."/>
            <person name="Krulwich T.A."/>
        </authorList>
    </citation>
    <scope>NUCLEOTIDE SEQUENCE [LARGE SCALE GENOMIC DNA]</scope>
    <source>
        <strain evidence="2 3">CC-BB4</strain>
    </source>
</reference>
<evidence type="ECO:0000313" key="3">
    <source>
        <dbReference type="Proteomes" id="UP000254889"/>
    </source>
</evidence>
<protein>
    <submittedName>
        <fullName evidence="2">Amidohydrolase</fullName>
    </submittedName>
</protein>
<proteinExistence type="predicted"/>
<dbReference type="GO" id="GO:0016787">
    <property type="term" value="F:hydrolase activity"/>
    <property type="evidence" value="ECO:0007669"/>
    <property type="project" value="UniProtKB-KW"/>
</dbReference>
<dbReference type="RefSeq" id="WP_115687702.1">
    <property type="nucleotide sequence ID" value="NZ_CP031417.1"/>
</dbReference>
<dbReference type="KEGG" id="ptaw:DW352_01025"/>
<feature type="domain" description="Amidohydrolase-related" evidence="1">
    <location>
        <begin position="24"/>
        <end position="287"/>
    </location>
</feature>
<dbReference type="PANTHER" id="PTHR35563:SF2">
    <property type="entry name" value="BARREL METAL-DEPENDENT HYDROLASE, PUTATIVE (AFU_ORTHOLOGUE AFUA_1G16240)-RELATED"/>
    <property type="match status" value="1"/>
</dbReference>
<name>A0A345ZQM6_9HYPH</name>
<dbReference type="Pfam" id="PF04909">
    <property type="entry name" value="Amidohydro_2"/>
    <property type="match status" value="1"/>
</dbReference>
<dbReference type="PANTHER" id="PTHR35563">
    <property type="entry name" value="BARREL METAL-DEPENDENT HYDROLASE, PUTATIVE (AFU_ORTHOLOGUE AFUA_1G16240)-RELATED"/>
    <property type="match status" value="1"/>
</dbReference>
<sequence length="288" mass="31381">MPLLNQPPDPDPTKPTFALPPGACDTHVHLFGPSHKYRFASDSPYVSHDALPADLFAMQDAVGLSTAVIVSPGGYGRDYTMLADVLAQYPERLRGVALMPDDTPSAAFARLGKLGVRGLRMISDKRGGHLPHYNAETAARAHEHGWHVQFYPHGTDIVDYADKLLALPNDIVLDHFASIPAAGGVDQPAVKAVLRMLDTGRVWLKLSGPMRCTTDNLPYAAVTPLAKLFVKHAPERLVWGSDWPHVNMAGREMPNDGALIDLMAEWVPDAAVRDRIFAHNAKALYGFA</sequence>
<dbReference type="AlphaFoldDB" id="A0A345ZQM6"/>
<dbReference type="InterPro" id="IPR052358">
    <property type="entry name" value="Aro_Compnd_Degr_Hydrolases"/>
</dbReference>
<keyword evidence="3" id="KW-1185">Reference proteome</keyword>
<keyword evidence="2" id="KW-0378">Hydrolase</keyword>
<dbReference type="Proteomes" id="UP000254889">
    <property type="component" value="Chromosome"/>
</dbReference>